<proteinExistence type="predicted"/>
<name>Q53WC0_THET8</name>
<reference evidence="2 3" key="1">
    <citation type="submission" date="2004-11" db="EMBL/GenBank/DDBJ databases">
        <title>Complete genome sequence of Thermus thermophilus HB8.</title>
        <authorList>
            <person name="Masui R."/>
            <person name="Kurokawa K."/>
            <person name="Nakagawa N."/>
            <person name="Tokunaga F."/>
            <person name="Koyama Y."/>
            <person name="Shibata T."/>
            <person name="Oshima T."/>
            <person name="Yokoyama S."/>
            <person name="Yasunaga T."/>
            <person name="Kuramitsu S."/>
        </authorList>
    </citation>
    <scope>NUCLEOTIDE SEQUENCE [LARGE SCALE GENOMIC DNA]</scope>
    <source>
        <strain evidence="3">ATCC 27634 / DSM 579 / HB8</strain>
        <plasmid evidence="2 3">pTT27</plasmid>
    </source>
</reference>
<dbReference type="EMBL" id="AP008227">
    <property type="protein sequence ID" value="BAD71838.1"/>
    <property type="molecule type" value="Genomic_DNA"/>
</dbReference>
<dbReference type="Proteomes" id="UP000000532">
    <property type="component" value="Plasmid pTT27"/>
</dbReference>
<organism evidence="2 3">
    <name type="scientific">Thermus thermophilus (strain ATCC 27634 / DSM 579 / HB8)</name>
    <dbReference type="NCBI Taxonomy" id="300852"/>
    <lineage>
        <taxon>Bacteria</taxon>
        <taxon>Thermotogati</taxon>
        <taxon>Deinococcota</taxon>
        <taxon>Deinococci</taxon>
        <taxon>Thermales</taxon>
        <taxon>Thermaceae</taxon>
        <taxon>Thermus</taxon>
    </lineage>
</organism>
<protein>
    <submittedName>
        <fullName evidence="2">Uncharacterized protein</fullName>
    </submittedName>
</protein>
<keyword evidence="1" id="KW-0732">Signal</keyword>
<evidence type="ECO:0000313" key="3">
    <source>
        <dbReference type="Proteomes" id="UP000000532"/>
    </source>
</evidence>
<dbReference type="KEGG" id="ttj:TTHB042"/>
<dbReference type="HOGENOM" id="CLU_518675_0_0_0"/>
<gene>
    <name evidence="2" type="ordered locus">TTHB042</name>
</gene>
<sequence>MGGGKGMRKLVLLLLLCAWPGPAGAERMVDLLHGFAVDLPEGWRVSLSPGGLLFTDLESVVLVRGMPQKSPKEAVKPLLEEAKRIGGGQATLHFRQASGGLMLWAQGLAYPLVFTQGAMGDLVLFALEPQVQAALSGLRYEAIHLLLPGPKTLLAVSAYLPQDLPDGKRQEVRGLLRSLEFVAPKDRVPYRTEALMDPLLGVPAAYLPVPQGYAFQGSVVAKGGTLRAPAFQLTKGGVVLRRDVIYLEAMAVATPFGGNPSTILLWNGQLGQVPGYLCAGSSGEVPALLAQGLWAWETGAPWQVSKVQPLRGTSRVARYLEGVRWAWEQQMNQSMLMAMGRPGDQFQSWREVLGLWAAQGGLRRQATVEARARGFFLPSPAASSAHCALSLEAVLLHGPSEALARETGALSGVMLGFSMNPRWAALEAERSRQASAELTRMVLGMLKEGEEFNSWMSRSWANLLSDQTYARDPSTGETFRLYKQSFDTGAFWRDPVFGGVLGTVERGGKLEELLGQAGWRRLEESLSGLPGTWR</sequence>
<feature type="chain" id="PRO_5004249412" evidence="1">
    <location>
        <begin position="26"/>
        <end position="534"/>
    </location>
</feature>
<dbReference type="AlphaFoldDB" id="Q53WC0"/>
<evidence type="ECO:0000256" key="1">
    <source>
        <dbReference type="SAM" id="SignalP"/>
    </source>
</evidence>
<accession>Q53WC0</accession>
<dbReference type="EnsemblBacteria" id="BAD71838">
    <property type="protein sequence ID" value="BAD71838"/>
    <property type="gene ID" value="BAD71838"/>
</dbReference>
<feature type="signal peptide" evidence="1">
    <location>
        <begin position="1"/>
        <end position="25"/>
    </location>
</feature>
<keyword evidence="3" id="KW-1185">Reference proteome</keyword>
<geneLocation type="plasmid" evidence="2 3">
    <name>pTT27</name>
</geneLocation>
<keyword evidence="2" id="KW-0614">Plasmid</keyword>
<dbReference type="PATRIC" id="fig|300852.9.peg.1986"/>
<evidence type="ECO:0000313" key="2">
    <source>
        <dbReference type="EMBL" id="BAD71838.1"/>
    </source>
</evidence>